<reference evidence="7 8" key="1">
    <citation type="submission" date="2019-08" db="EMBL/GenBank/DDBJ databases">
        <title>In-depth cultivation of the pig gut microbiome towards novel bacterial diversity and tailored functional studies.</title>
        <authorList>
            <person name="Wylensek D."/>
            <person name="Hitch T.C.A."/>
            <person name="Clavel T."/>
        </authorList>
    </citation>
    <scope>NUCLEOTIDE SEQUENCE [LARGE SCALE GENOMIC DNA]</scope>
    <source>
        <strain evidence="7 8">LKV-178-WT-2A</strain>
    </source>
</reference>
<comment type="caution">
    <text evidence="7">The sequence shown here is derived from an EMBL/GenBank/DDBJ whole genome shotgun (WGS) entry which is preliminary data.</text>
</comment>
<dbReference type="PANTHER" id="PTHR34138:SF1">
    <property type="entry name" value="CELL SHAPE-DETERMINING PROTEIN MREC"/>
    <property type="match status" value="1"/>
</dbReference>
<evidence type="ECO:0000256" key="1">
    <source>
        <dbReference type="ARBA" id="ARBA00009369"/>
    </source>
</evidence>
<dbReference type="GO" id="GO:0005886">
    <property type="term" value="C:plasma membrane"/>
    <property type="evidence" value="ECO:0007669"/>
    <property type="project" value="TreeGrafter"/>
</dbReference>
<keyword evidence="3" id="KW-0133">Cell shape</keyword>
<dbReference type="AlphaFoldDB" id="A0A7K0KB63"/>
<dbReference type="InterPro" id="IPR055342">
    <property type="entry name" value="MreC_beta-barrel_core"/>
</dbReference>
<proteinExistence type="inferred from homology"/>
<feature type="transmembrane region" description="Helical" evidence="5">
    <location>
        <begin position="12"/>
        <end position="31"/>
    </location>
</feature>
<keyword evidence="8" id="KW-1185">Reference proteome</keyword>
<dbReference type="InterPro" id="IPR042175">
    <property type="entry name" value="Cell/Rod_MreC_2"/>
</dbReference>
<evidence type="ECO:0000256" key="4">
    <source>
        <dbReference type="ARBA" id="ARBA00032089"/>
    </source>
</evidence>
<keyword evidence="5" id="KW-0812">Transmembrane</keyword>
<sequence length="288" mass="32570">MRNLVEFLAKHNHWFVFLILEVFSLILLFQYNSYQGSVWFSTANAAAGKLLSWEADVESFLSMSKANQELTQRNLYLEQQVKTLSKQLTDATKDSNWVRRNQLDILKGYHLIPAQVVSNSIDRHDNLITIDKGSLDGVKKDMGVACGTGVVGIVYLVSPHYSVVIPALNTESNISCQIRGRGYFGYLRWYGGNSKLAYVEDVPRHARFRLYEWVETSGYSSVFPPGIAVGKILHVYNSPDGISYRLQVELSTDFGKLRDVCVIDNKPVLERLDALRAAQDSLKPKEDK</sequence>
<dbReference type="InterPro" id="IPR007221">
    <property type="entry name" value="MreC"/>
</dbReference>
<name>A0A7K0KB63_9BACT</name>
<dbReference type="GO" id="GO:0008360">
    <property type="term" value="P:regulation of cell shape"/>
    <property type="evidence" value="ECO:0007669"/>
    <property type="project" value="UniProtKB-KW"/>
</dbReference>
<evidence type="ECO:0000256" key="5">
    <source>
        <dbReference type="SAM" id="Phobius"/>
    </source>
</evidence>
<feature type="domain" description="Rod shape-determining protein MreC beta-barrel core" evidence="6">
    <location>
        <begin position="116"/>
        <end position="263"/>
    </location>
</feature>
<dbReference type="Proteomes" id="UP000438914">
    <property type="component" value="Unassembled WGS sequence"/>
</dbReference>
<dbReference type="Gene3D" id="2.40.10.340">
    <property type="entry name" value="Rod shape-determining protein MreC, domain 1"/>
    <property type="match status" value="1"/>
</dbReference>
<organism evidence="7 8">
    <name type="scientific">Hallella mizrahii</name>
    <dbReference type="NCBI Taxonomy" id="2606637"/>
    <lineage>
        <taxon>Bacteria</taxon>
        <taxon>Pseudomonadati</taxon>
        <taxon>Bacteroidota</taxon>
        <taxon>Bacteroidia</taxon>
        <taxon>Bacteroidales</taxon>
        <taxon>Prevotellaceae</taxon>
        <taxon>Hallella</taxon>
    </lineage>
</organism>
<dbReference type="InterPro" id="IPR042177">
    <property type="entry name" value="Cell/Rod_1"/>
</dbReference>
<dbReference type="RefSeq" id="WP_154532500.1">
    <property type="nucleotide sequence ID" value="NZ_VUNG01000001.1"/>
</dbReference>
<evidence type="ECO:0000256" key="2">
    <source>
        <dbReference type="ARBA" id="ARBA00013855"/>
    </source>
</evidence>
<dbReference type="EMBL" id="VUNG01000001">
    <property type="protein sequence ID" value="MST83172.1"/>
    <property type="molecule type" value="Genomic_DNA"/>
</dbReference>
<accession>A0A7K0KB63</accession>
<comment type="similarity">
    <text evidence="1">Belongs to the MreC family.</text>
</comment>
<dbReference type="PANTHER" id="PTHR34138">
    <property type="entry name" value="CELL SHAPE-DETERMINING PROTEIN MREC"/>
    <property type="match status" value="1"/>
</dbReference>
<keyword evidence="5" id="KW-0472">Membrane</keyword>
<dbReference type="Pfam" id="PF04085">
    <property type="entry name" value="MreC"/>
    <property type="match status" value="1"/>
</dbReference>
<evidence type="ECO:0000259" key="6">
    <source>
        <dbReference type="Pfam" id="PF04085"/>
    </source>
</evidence>
<protein>
    <recommendedName>
        <fullName evidence="2">Cell shape-determining protein MreC</fullName>
    </recommendedName>
    <alternativeName>
        <fullName evidence="4">Cell shape protein MreC</fullName>
    </alternativeName>
</protein>
<gene>
    <name evidence="7" type="primary">mreC</name>
    <name evidence="7" type="ORF">FYJ73_00460</name>
</gene>
<dbReference type="NCBIfam" id="NF010532">
    <property type="entry name" value="PRK13922.9-3"/>
    <property type="match status" value="1"/>
</dbReference>
<evidence type="ECO:0000313" key="8">
    <source>
        <dbReference type="Proteomes" id="UP000438914"/>
    </source>
</evidence>
<evidence type="ECO:0000256" key="3">
    <source>
        <dbReference type="ARBA" id="ARBA00022960"/>
    </source>
</evidence>
<keyword evidence="5" id="KW-1133">Transmembrane helix</keyword>
<dbReference type="Gene3D" id="2.40.10.350">
    <property type="entry name" value="Rod shape-determining protein MreC, domain 2"/>
    <property type="match status" value="1"/>
</dbReference>
<evidence type="ECO:0000313" key="7">
    <source>
        <dbReference type="EMBL" id="MST83172.1"/>
    </source>
</evidence>